<evidence type="ECO:0000256" key="9">
    <source>
        <dbReference type="ARBA" id="ARBA00022842"/>
    </source>
</evidence>
<evidence type="ECO:0000256" key="1">
    <source>
        <dbReference type="ARBA" id="ARBA00000077"/>
    </source>
</evidence>
<evidence type="ECO:0000256" key="2">
    <source>
        <dbReference type="ARBA" id="ARBA00005300"/>
    </source>
</evidence>
<proteinExistence type="inferred from homology"/>
<dbReference type="PANTHER" id="PTHR10642:SF26">
    <property type="entry name" value="RIBONUCLEASE H1"/>
    <property type="match status" value="1"/>
</dbReference>
<comment type="subcellular location">
    <subcellularLocation>
        <location evidence="10">Cytoplasm</location>
    </subcellularLocation>
</comment>
<comment type="function">
    <text evidence="10">Endonuclease that specifically degrades the RNA of RNA-DNA hybrids.</text>
</comment>
<dbReference type="InterPro" id="IPR012337">
    <property type="entry name" value="RNaseH-like_sf"/>
</dbReference>
<organism evidence="13 14">
    <name type="scientific">Candidatus Nomurabacteria bacterium RIFCSPHIGHO2_01_FULL_42_16</name>
    <dbReference type="NCBI Taxonomy" id="1801743"/>
    <lineage>
        <taxon>Bacteria</taxon>
        <taxon>Candidatus Nomuraibacteriota</taxon>
    </lineage>
</organism>
<dbReference type="STRING" id="1801743.A2824_00285"/>
<evidence type="ECO:0000256" key="4">
    <source>
        <dbReference type="ARBA" id="ARBA00012180"/>
    </source>
</evidence>
<evidence type="ECO:0000256" key="11">
    <source>
        <dbReference type="SAM" id="MobiDB-lite"/>
    </source>
</evidence>
<reference evidence="13 14" key="1">
    <citation type="journal article" date="2016" name="Nat. Commun.">
        <title>Thousands of microbial genomes shed light on interconnected biogeochemical processes in an aquifer system.</title>
        <authorList>
            <person name="Anantharaman K."/>
            <person name="Brown C.T."/>
            <person name="Hug L.A."/>
            <person name="Sharon I."/>
            <person name="Castelle C.J."/>
            <person name="Probst A.J."/>
            <person name="Thomas B.C."/>
            <person name="Singh A."/>
            <person name="Wilkins M.J."/>
            <person name="Karaoz U."/>
            <person name="Brodie E.L."/>
            <person name="Williams K.H."/>
            <person name="Hubbard S.S."/>
            <person name="Banfield J.F."/>
        </authorList>
    </citation>
    <scope>NUCLEOTIDE SEQUENCE [LARGE SCALE GENOMIC DNA]</scope>
</reference>
<keyword evidence="5 10" id="KW-0540">Nuclease</keyword>
<evidence type="ECO:0000256" key="10">
    <source>
        <dbReference type="HAMAP-Rule" id="MF_00042"/>
    </source>
</evidence>
<dbReference type="Proteomes" id="UP000178059">
    <property type="component" value="Unassembled WGS sequence"/>
</dbReference>
<evidence type="ECO:0000313" key="13">
    <source>
        <dbReference type="EMBL" id="OGI70599.1"/>
    </source>
</evidence>
<dbReference type="EC" id="3.1.26.4" evidence="4 10"/>
<dbReference type="GO" id="GO:0003676">
    <property type="term" value="F:nucleic acid binding"/>
    <property type="evidence" value="ECO:0007669"/>
    <property type="project" value="InterPro"/>
</dbReference>
<feature type="binding site" evidence="10">
    <location>
        <position position="86"/>
    </location>
    <ligand>
        <name>Mg(2+)</name>
        <dbReference type="ChEBI" id="CHEBI:18420"/>
        <label>1</label>
    </ligand>
</feature>
<comment type="catalytic activity">
    <reaction evidence="1 10">
        <text>Endonucleolytic cleavage to 5'-phosphomonoester.</text>
        <dbReference type="EC" id="3.1.26.4"/>
    </reaction>
</comment>
<dbReference type="GO" id="GO:0043137">
    <property type="term" value="P:DNA replication, removal of RNA primer"/>
    <property type="evidence" value="ECO:0007669"/>
    <property type="project" value="TreeGrafter"/>
</dbReference>
<dbReference type="AlphaFoldDB" id="A0A1F6VM36"/>
<feature type="region of interest" description="Disordered" evidence="11">
    <location>
        <begin position="179"/>
        <end position="214"/>
    </location>
</feature>
<protein>
    <recommendedName>
        <fullName evidence="4 10">Ribonuclease H</fullName>
        <shortName evidence="10">RNase H</shortName>
        <ecNumber evidence="4 10">3.1.26.4</ecNumber>
    </recommendedName>
</protein>
<feature type="binding site" evidence="10">
    <location>
        <position position="12"/>
    </location>
    <ligand>
        <name>Mg(2+)</name>
        <dbReference type="ChEBI" id="CHEBI:18420"/>
        <label>2</label>
    </ligand>
</feature>
<keyword evidence="10" id="KW-0963">Cytoplasm</keyword>
<comment type="caution">
    <text evidence="13">The sequence shown here is derived from an EMBL/GenBank/DDBJ whole genome shotgun (WGS) entry which is preliminary data.</text>
</comment>
<keyword evidence="8 10" id="KW-0378">Hydrolase</keyword>
<evidence type="ECO:0000256" key="6">
    <source>
        <dbReference type="ARBA" id="ARBA00022723"/>
    </source>
</evidence>
<dbReference type="PANTHER" id="PTHR10642">
    <property type="entry name" value="RIBONUCLEASE H1"/>
    <property type="match status" value="1"/>
</dbReference>
<comment type="similarity">
    <text evidence="2 10">Belongs to the RNase H family.</text>
</comment>
<feature type="binding site" evidence="10">
    <location>
        <position position="12"/>
    </location>
    <ligand>
        <name>Mg(2+)</name>
        <dbReference type="ChEBI" id="CHEBI:18420"/>
        <label>1</label>
    </ligand>
</feature>
<feature type="binding site" evidence="10">
    <location>
        <position position="63"/>
    </location>
    <ligand>
        <name>Mg(2+)</name>
        <dbReference type="ChEBI" id="CHEBI:18420"/>
        <label>1</label>
    </ligand>
</feature>
<feature type="domain" description="RNase H type-1" evidence="12">
    <location>
        <begin position="3"/>
        <end position="162"/>
    </location>
</feature>
<comment type="cofactor">
    <cofactor evidence="10">
        <name>Mg(2+)</name>
        <dbReference type="ChEBI" id="CHEBI:18420"/>
    </cofactor>
    <text evidence="10">Binds 1 Mg(2+) ion per subunit. May bind a second metal ion at a regulatory site, or after substrate binding.</text>
</comment>
<evidence type="ECO:0000256" key="8">
    <source>
        <dbReference type="ARBA" id="ARBA00022801"/>
    </source>
</evidence>
<evidence type="ECO:0000256" key="7">
    <source>
        <dbReference type="ARBA" id="ARBA00022759"/>
    </source>
</evidence>
<dbReference type="CDD" id="cd09278">
    <property type="entry name" value="RNase_HI_prokaryote_like"/>
    <property type="match status" value="1"/>
</dbReference>
<dbReference type="Gene3D" id="3.30.420.10">
    <property type="entry name" value="Ribonuclease H-like superfamily/Ribonuclease H"/>
    <property type="match status" value="1"/>
</dbReference>
<sequence length="214" mass="23673">MSVANKIIIYTDGSSLGNPGPGGFGAVIWLRSNTKGESGEEKKDEVFEIGERSEGVTTNNRMEIMAAIEALLAVEKYSAEVTIYTDSEYLLNGITKWIFNWQKKGWKTAGKKPVLNQDLWQRLLLLSSHREKIGGLKWRQVTAHTGILGNERADTIATSFAEGKDVTFARGTREEYEKLFSGKLEESTPPQSSPFKGEEELAPPPYKGEVGRGS</sequence>
<evidence type="ECO:0000313" key="14">
    <source>
        <dbReference type="Proteomes" id="UP000178059"/>
    </source>
</evidence>
<comment type="subunit">
    <text evidence="3 10">Monomer.</text>
</comment>
<evidence type="ECO:0000256" key="5">
    <source>
        <dbReference type="ARBA" id="ARBA00022722"/>
    </source>
</evidence>
<dbReference type="SUPFAM" id="SSF53098">
    <property type="entry name" value="Ribonuclease H-like"/>
    <property type="match status" value="1"/>
</dbReference>
<name>A0A1F6VM36_9BACT</name>
<keyword evidence="9 10" id="KW-0460">Magnesium</keyword>
<keyword evidence="7 10" id="KW-0255">Endonuclease</keyword>
<dbReference type="HAMAP" id="MF_00042">
    <property type="entry name" value="RNase_H"/>
    <property type="match status" value="1"/>
</dbReference>
<dbReference type="GO" id="GO:0000287">
    <property type="term" value="F:magnesium ion binding"/>
    <property type="evidence" value="ECO:0007669"/>
    <property type="project" value="UniProtKB-UniRule"/>
</dbReference>
<dbReference type="InterPro" id="IPR022892">
    <property type="entry name" value="RNaseHI"/>
</dbReference>
<keyword evidence="6 10" id="KW-0479">Metal-binding</keyword>
<evidence type="ECO:0000259" key="12">
    <source>
        <dbReference type="PROSITE" id="PS50879"/>
    </source>
</evidence>
<feature type="binding site" evidence="10">
    <location>
        <position position="154"/>
    </location>
    <ligand>
        <name>Mg(2+)</name>
        <dbReference type="ChEBI" id="CHEBI:18420"/>
        <label>2</label>
    </ligand>
</feature>
<dbReference type="InterPro" id="IPR050092">
    <property type="entry name" value="RNase_H"/>
</dbReference>
<dbReference type="GO" id="GO:0004523">
    <property type="term" value="F:RNA-DNA hybrid ribonuclease activity"/>
    <property type="evidence" value="ECO:0007669"/>
    <property type="project" value="UniProtKB-UniRule"/>
</dbReference>
<dbReference type="GO" id="GO:0005737">
    <property type="term" value="C:cytoplasm"/>
    <property type="evidence" value="ECO:0007669"/>
    <property type="project" value="UniProtKB-SubCell"/>
</dbReference>
<dbReference type="InterPro" id="IPR002156">
    <property type="entry name" value="RNaseH_domain"/>
</dbReference>
<dbReference type="Pfam" id="PF00075">
    <property type="entry name" value="RNase_H"/>
    <property type="match status" value="1"/>
</dbReference>
<evidence type="ECO:0000256" key="3">
    <source>
        <dbReference type="ARBA" id="ARBA00011245"/>
    </source>
</evidence>
<dbReference type="PROSITE" id="PS50879">
    <property type="entry name" value="RNASE_H_1"/>
    <property type="match status" value="1"/>
</dbReference>
<accession>A0A1F6VM36</accession>
<gene>
    <name evidence="10" type="primary">rnhA</name>
    <name evidence="13" type="ORF">A2824_00285</name>
</gene>
<dbReference type="EMBL" id="MFTT01000002">
    <property type="protein sequence ID" value="OGI70599.1"/>
    <property type="molecule type" value="Genomic_DNA"/>
</dbReference>
<dbReference type="InterPro" id="IPR036397">
    <property type="entry name" value="RNaseH_sf"/>
</dbReference>